<dbReference type="Proteomes" id="UP000017548">
    <property type="component" value="Unassembled WGS sequence"/>
</dbReference>
<keyword evidence="4" id="KW-0472">Membrane</keyword>
<dbReference type="InterPro" id="IPR036890">
    <property type="entry name" value="HATPase_C_sf"/>
</dbReference>
<dbReference type="SUPFAM" id="SSF55874">
    <property type="entry name" value="ATPase domain of HSP90 chaperone/DNA topoisomerase II/histidine kinase"/>
    <property type="match status" value="1"/>
</dbReference>
<dbReference type="GO" id="GO:0016301">
    <property type="term" value="F:kinase activity"/>
    <property type="evidence" value="ECO:0007669"/>
    <property type="project" value="UniProtKB-KW"/>
</dbReference>
<evidence type="ECO:0000256" key="4">
    <source>
        <dbReference type="SAM" id="Phobius"/>
    </source>
</evidence>
<dbReference type="EMBL" id="AXZL01000076">
    <property type="protein sequence ID" value="ESE39948.1"/>
    <property type="molecule type" value="Genomic_DNA"/>
</dbReference>
<dbReference type="Gene3D" id="1.20.5.1930">
    <property type="match status" value="1"/>
</dbReference>
<keyword evidence="7" id="KW-1185">Reference proteome</keyword>
<evidence type="ECO:0000256" key="1">
    <source>
        <dbReference type="ARBA" id="ARBA00022679"/>
    </source>
</evidence>
<dbReference type="PANTHER" id="PTHR24421">
    <property type="entry name" value="NITRATE/NITRITE SENSOR PROTEIN NARX-RELATED"/>
    <property type="match status" value="1"/>
</dbReference>
<proteinExistence type="predicted"/>
<keyword evidence="4" id="KW-1133">Transmembrane helix</keyword>
<accession>A0ABP2Z062</accession>
<dbReference type="CDD" id="cd16917">
    <property type="entry name" value="HATPase_UhpB-NarQ-NarX-like"/>
    <property type="match status" value="1"/>
</dbReference>
<feature type="transmembrane region" description="Helical" evidence="4">
    <location>
        <begin position="32"/>
        <end position="49"/>
    </location>
</feature>
<comment type="caution">
    <text evidence="6">The sequence shown here is derived from an EMBL/GenBank/DDBJ whole genome shotgun (WGS) entry which is preliminary data.</text>
</comment>
<evidence type="ECO:0000256" key="2">
    <source>
        <dbReference type="ARBA" id="ARBA00022777"/>
    </source>
</evidence>
<feature type="transmembrane region" description="Helical" evidence="4">
    <location>
        <begin position="56"/>
        <end position="73"/>
    </location>
</feature>
<feature type="transmembrane region" description="Helical" evidence="4">
    <location>
        <begin position="121"/>
        <end position="139"/>
    </location>
</feature>
<reference evidence="6 7" key="1">
    <citation type="journal article" date="2013" name="Genome Announc.">
        <title>Draft Genome Sequence of Shewanella decolorationis S12, a Dye-Degrading Bacterium Isolated from a Wastewater Treatment Plant.</title>
        <authorList>
            <person name="Xu M."/>
            <person name="Fang Y."/>
            <person name="Liu J."/>
            <person name="Chen X."/>
            <person name="Sun G."/>
            <person name="Guo J."/>
            <person name="Hua Z."/>
            <person name="Tu Q."/>
            <person name="Wu L."/>
            <person name="Zhou J."/>
            <person name="Liu X."/>
        </authorList>
    </citation>
    <scope>NUCLEOTIDE SEQUENCE [LARGE SCALE GENOMIC DNA]</scope>
    <source>
        <strain evidence="6 7">S12</strain>
    </source>
</reference>
<keyword evidence="1" id="KW-0808">Transferase</keyword>
<dbReference type="InterPro" id="IPR011712">
    <property type="entry name" value="Sig_transdc_His_kin_sub3_dim/P"/>
</dbReference>
<evidence type="ECO:0000259" key="5">
    <source>
        <dbReference type="Pfam" id="PF07730"/>
    </source>
</evidence>
<organism evidence="6 7">
    <name type="scientific">Shewanella decolorationis S12</name>
    <dbReference type="NCBI Taxonomy" id="1353536"/>
    <lineage>
        <taxon>Bacteria</taxon>
        <taxon>Pseudomonadati</taxon>
        <taxon>Pseudomonadota</taxon>
        <taxon>Gammaproteobacteria</taxon>
        <taxon>Alteromonadales</taxon>
        <taxon>Shewanellaceae</taxon>
        <taxon>Shewanella</taxon>
    </lineage>
</organism>
<dbReference type="Pfam" id="PF07730">
    <property type="entry name" value="HisKA_3"/>
    <property type="match status" value="1"/>
</dbReference>
<keyword evidence="3" id="KW-0902">Two-component regulatory system</keyword>
<keyword evidence="2 6" id="KW-0418">Kinase</keyword>
<evidence type="ECO:0000313" key="6">
    <source>
        <dbReference type="EMBL" id="ESE39948.1"/>
    </source>
</evidence>
<dbReference type="InterPro" id="IPR050482">
    <property type="entry name" value="Sensor_HK_TwoCompSys"/>
</dbReference>
<feature type="domain" description="Signal transduction histidine kinase subgroup 3 dimerisation and phosphoacceptor" evidence="5">
    <location>
        <begin position="190"/>
        <end position="256"/>
    </location>
</feature>
<evidence type="ECO:0000256" key="3">
    <source>
        <dbReference type="ARBA" id="ARBA00023012"/>
    </source>
</evidence>
<name>A0ABP2Z062_9GAMM</name>
<evidence type="ECO:0000313" key="7">
    <source>
        <dbReference type="Proteomes" id="UP000017548"/>
    </source>
</evidence>
<gene>
    <name evidence="6" type="ORF">SHD_4157</name>
</gene>
<feature type="transmembrane region" description="Helical" evidence="4">
    <location>
        <begin position="145"/>
        <end position="164"/>
    </location>
</feature>
<feature type="transmembrane region" description="Helical" evidence="4">
    <location>
        <begin position="85"/>
        <end position="109"/>
    </location>
</feature>
<keyword evidence="4" id="KW-0812">Transmembrane</keyword>
<sequence>MLEANPTLSSRKMDLRRTDMTNNPLQLERKLASVYLINLAFYLIPLFITPYPSWQIILILAVLVPFIYCYFWTYRCNFRSAHRPIIGMLVLAIAITPINPGSISLFTFASFFIGFFYSFRVSLLCWFGMLVTLFLLNYVSQFNSYYFPMYGSALVLGIGMLGKAERRRYQHRLKERQSAKEISTLATIVERERIARDLHDIMGHSLSSIALKAELAEKLLAKQEYQLATTQLQELGQIARESLSQIRHTVSEYKHKGLASCITQLCNSLRDKGIYVELIGELPKLPARTESQLVLILTELVNNILRHSNASQCSIQFSEQANTLNVEVKDNALARPFVEGNGLTGIRERLDSLGGHLSYNLEQGYAFSVSLPLQGATD</sequence>
<dbReference type="PANTHER" id="PTHR24421:SF63">
    <property type="entry name" value="SENSOR HISTIDINE KINASE DESK"/>
    <property type="match status" value="1"/>
</dbReference>
<dbReference type="Gene3D" id="3.30.565.10">
    <property type="entry name" value="Histidine kinase-like ATPase, C-terminal domain"/>
    <property type="match status" value="1"/>
</dbReference>
<protein>
    <submittedName>
        <fullName evidence="6">Integral membrane sensor signal transduction histidine kinase</fullName>
    </submittedName>
</protein>